<dbReference type="Gene3D" id="3.30.70.1820">
    <property type="entry name" value="L1 transposable element, RRM domain"/>
    <property type="match status" value="1"/>
</dbReference>
<proteinExistence type="predicted"/>
<dbReference type="Proteomes" id="UP001066276">
    <property type="component" value="Chromosome 3_2"/>
</dbReference>
<reference evidence="1" key="1">
    <citation type="journal article" date="2022" name="bioRxiv">
        <title>Sequencing and chromosome-scale assembly of the giantPleurodeles waltlgenome.</title>
        <authorList>
            <person name="Brown T."/>
            <person name="Elewa A."/>
            <person name="Iarovenko S."/>
            <person name="Subramanian E."/>
            <person name="Araus A.J."/>
            <person name="Petzold A."/>
            <person name="Susuki M."/>
            <person name="Suzuki K.-i.T."/>
            <person name="Hayashi T."/>
            <person name="Toyoda A."/>
            <person name="Oliveira C."/>
            <person name="Osipova E."/>
            <person name="Leigh N.D."/>
            <person name="Simon A."/>
            <person name="Yun M.H."/>
        </authorList>
    </citation>
    <scope>NUCLEOTIDE SEQUENCE</scope>
    <source>
        <strain evidence="1">20211129_DDA</strain>
        <tissue evidence="1">Liver</tissue>
    </source>
</reference>
<evidence type="ECO:0000313" key="1">
    <source>
        <dbReference type="EMBL" id="KAJ1177571.1"/>
    </source>
</evidence>
<comment type="caution">
    <text evidence="1">The sequence shown here is derived from an EMBL/GenBank/DDBJ whole genome shotgun (WGS) entry which is preliminary data.</text>
</comment>
<name>A0AAV7TM71_PLEWA</name>
<sequence length="267" mass="30236">MSSRADDPDGSTPDTAMDRIHQEIPAVGHRLDDIDSDICALMAETISVCMDSARFQNHVTDLEYRISVAENHLNTLLERDQELLFLQSKVINLEDRSCRDNAHFVDLPEHAEGSDIKGFLKPILPALIGLTFEIPLELQRMHCIGLLRQYGSSHSRPIIACFLLYDQVRQLLTVTSSHGSDHLEGYEICIAAGFSRKTNECHKTFLSLWPDSTKLEVKYSLFEPVWMSITKDCKSKNVFDPEDLRLFLYSPAQVRASPTPKTLLMTL</sequence>
<gene>
    <name evidence="1" type="ORF">NDU88_002824</name>
</gene>
<dbReference type="EMBL" id="JANPWB010000006">
    <property type="protein sequence ID" value="KAJ1177571.1"/>
    <property type="molecule type" value="Genomic_DNA"/>
</dbReference>
<dbReference type="AlphaFoldDB" id="A0AAV7TM71"/>
<keyword evidence="2" id="KW-1185">Reference proteome</keyword>
<protein>
    <submittedName>
        <fullName evidence="1">Uncharacterized protein</fullName>
    </submittedName>
</protein>
<evidence type="ECO:0000313" key="2">
    <source>
        <dbReference type="Proteomes" id="UP001066276"/>
    </source>
</evidence>
<organism evidence="1 2">
    <name type="scientific">Pleurodeles waltl</name>
    <name type="common">Iberian ribbed newt</name>
    <dbReference type="NCBI Taxonomy" id="8319"/>
    <lineage>
        <taxon>Eukaryota</taxon>
        <taxon>Metazoa</taxon>
        <taxon>Chordata</taxon>
        <taxon>Craniata</taxon>
        <taxon>Vertebrata</taxon>
        <taxon>Euteleostomi</taxon>
        <taxon>Amphibia</taxon>
        <taxon>Batrachia</taxon>
        <taxon>Caudata</taxon>
        <taxon>Salamandroidea</taxon>
        <taxon>Salamandridae</taxon>
        <taxon>Pleurodelinae</taxon>
        <taxon>Pleurodeles</taxon>
    </lineage>
</organism>
<accession>A0AAV7TM71</accession>